<dbReference type="OrthoDB" id="7266764at2"/>
<evidence type="ECO:0000313" key="3">
    <source>
        <dbReference type="Proteomes" id="UP000245048"/>
    </source>
</evidence>
<protein>
    <submittedName>
        <fullName evidence="2">Uncharacterized protein</fullName>
    </submittedName>
</protein>
<gene>
    <name evidence="2" type="ORF">CR165_22295</name>
</gene>
<sequence length="230" mass="25711">MKGISLRKARTLAPADAAPADLRPAQIDKMVQVSADLVDAIRDVFAGTDLPDSPERVRLLLEARREVNAAWGSAKQAFIEIGRALNALDEVLHTKAERDALQEGFARLFPFSAPVASQFKRVAEMIDSGRVPIEDCPGSYSAAYQLALMPPEQVRVARQRGLVSQSATRSQIMALRKELAKRSLSTVNLADLMAEQRRLREARRKTIRELIQMRRRLQEIARILENDEKG</sequence>
<accession>A0A2U1UYA0</accession>
<dbReference type="Proteomes" id="UP000245048">
    <property type="component" value="Unassembled WGS sequence"/>
</dbReference>
<comment type="caution">
    <text evidence="2">The sequence shown here is derived from an EMBL/GenBank/DDBJ whole genome shotgun (WGS) entry which is preliminary data.</text>
</comment>
<evidence type="ECO:0000256" key="1">
    <source>
        <dbReference type="SAM" id="Coils"/>
    </source>
</evidence>
<name>A0A2U1UYA0_9PROT</name>
<feature type="coiled-coil region" evidence="1">
    <location>
        <begin position="189"/>
        <end position="227"/>
    </location>
</feature>
<keyword evidence="3" id="KW-1185">Reference proteome</keyword>
<reference evidence="3" key="1">
    <citation type="submission" date="2017-10" db="EMBL/GenBank/DDBJ databases">
        <authorList>
            <person name="Toshchakov S.V."/>
            <person name="Goeva M.A."/>
        </authorList>
    </citation>
    <scope>NUCLEOTIDE SEQUENCE [LARGE SCALE GENOMIC DNA]</scope>
    <source>
        <strain evidence="3">JR1/69-1-13</strain>
    </source>
</reference>
<evidence type="ECO:0000313" key="2">
    <source>
        <dbReference type="EMBL" id="PWC26620.1"/>
    </source>
</evidence>
<keyword evidence="1" id="KW-0175">Coiled coil</keyword>
<dbReference type="AlphaFoldDB" id="A0A2U1UYA0"/>
<dbReference type="EMBL" id="PDOA01000029">
    <property type="protein sequence ID" value="PWC26620.1"/>
    <property type="molecule type" value="Genomic_DNA"/>
</dbReference>
<dbReference type="RefSeq" id="WP_109519128.1">
    <property type="nucleotide sequence ID" value="NZ_PDOA01000029.1"/>
</dbReference>
<proteinExistence type="predicted"/>
<organism evidence="2 3">
    <name type="scientific">Teichococcus aestuarii</name>
    <dbReference type="NCBI Taxonomy" id="568898"/>
    <lineage>
        <taxon>Bacteria</taxon>
        <taxon>Pseudomonadati</taxon>
        <taxon>Pseudomonadota</taxon>
        <taxon>Alphaproteobacteria</taxon>
        <taxon>Acetobacterales</taxon>
        <taxon>Roseomonadaceae</taxon>
        <taxon>Roseomonas</taxon>
    </lineage>
</organism>